<dbReference type="RefSeq" id="WP_204728075.1">
    <property type="nucleotide sequence ID" value="NZ_JAFBDK010000002.1"/>
</dbReference>
<organism evidence="3 4">
    <name type="scientific">Jeotgalibacillus terrae</name>
    <dbReference type="NCBI Taxonomy" id="587735"/>
    <lineage>
        <taxon>Bacteria</taxon>
        <taxon>Bacillati</taxon>
        <taxon>Bacillota</taxon>
        <taxon>Bacilli</taxon>
        <taxon>Bacillales</taxon>
        <taxon>Caryophanaceae</taxon>
        <taxon>Jeotgalibacillus</taxon>
    </lineage>
</organism>
<dbReference type="Pfam" id="PF00395">
    <property type="entry name" value="SLH"/>
    <property type="match status" value="3"/>
</dbReference>
<dbReference type="Proteomes" id="UP001597561">
    <property type="component" value="Unassembled WGS sequence"/>
</dbReference>
<name>A0ABW5ZEI3_9BACL</name>
<dbReference type="InterPro" id="IPR001119">
    <property type="entry name" value="SLH_dom"/>
</dbReference>
<feature type="domain" description="SLH" evidence="2">
    <location>
        <begin position="79"/>
        <end position="142"/>
    </location>
</feature>
<feature type="chain" id="PRO_5045222740" evidence="1">
    <location>
        <begin position="21"/>
        <end position="368"/>
    </location>
</feature>
<dbReference type="EMBL" id="JBHUPG010000001">
    <property type="protein sequence ID" value="MFD2910373.1"/>
    <property type="molecule type" value="Genomic_DNA"/>
</dbReference>
<gene>
    <name evidence="3" type="ORF">ACFS5P_00640</name>
</gene>
<proteinExistence type="predicted"/>
<evidence type="ECO:0000313" key="4">
    <source>
        <dbReference type="Proteomes" id="UP001597561"/>
    </source>
</evidence>
<feature type="signal peptide" evidence="1">
    <location>
        <begin position="1"/>
        <end position="20"/>
    </location>
</feature>
<evidence type="ECO:0000313" key="3">
    <source>
        <dbReference type="EMBL" id="MFD2910373.1"/>
    </source>
</evidence>
<protein>
    <submittedName>
        <fullName evidence="3">S-layer homology domain-containing protein</fullName>
    </submittedName>
</protein>
<keyword evidence="1" id="KW-0732">Signal</keyword>
<sequence length="368" mass="41948">MKKYITGAAVALGLSTFPLAADASFSDVTMYGDEINYLTELDIIKGYDNGEFKPDNQVTRLQAVQMILRGLQVEPDGESSTEFSDVNAGDYGYDEIFAAVELGIISGKTDPETGEQYFDPYAPLTRSQMAKILTNAYVLEEEWNYFFTDISHDHWAKDYVDTLASHGISTGYEDRTFRPDQQIKRGHFALFMARMLDDRFVEGDVMEYVSYMPDPEDFEFNDEAYQEEHKFLGYAEDGSQLWEVVTTNIQEASDSFGETSTEYRKYLETADGLFMSSTDSLENLNESNINLAFPYPLNEDGTSIHSDYDFSYTSFYIREEMTINDVNYKNVVVATYHPDYSLSSPYTSSTYYAPNLGLVDRSSYWFGI</sequence>
<comment type="caution">
    <text evidence="3">The sequence shown here is derived from an EMBL/GenBank/DDBJ whole genome shotgun (WGS) entry which is preliminary data.</text>
</comment>
<reference evidence="4" key="1">
    <citation type="journal article" date="2019" name="Int. J. Syst. Evol. Microbiol.">
        <title>The Global Catalogue of Microorganisms (GCM) 10K type strain sequencing project: providing services to taxonomists for standard genome sequencing and annotation.</title>
        <authorList>
            <consortium name="The Broad Institute Genomics Platform"/>
            <consortium name="The Broad Institute Genome Sequencing Center for Infectious Disease"/>
            <person name="Wu L."/>
            <person name="Ma J."/>
        </authorList>
    </citation>
    <scope>NUCLEOTIDE SEQUENCE [LARGE SCALE GENOMIC DNA]</scope>
    <source>
        <strain evidence="4">KCTC 13528</strain>
    </source>
</reference>
<feature type="domain" description="SLH" evidence="2">
    <location>
        <begin position="143"/>
        <end position="206"/>
    </location>
</feature>
<evidence type="ECO:0000256" key="1">
    <source>
        <dbReference type="SAM" id="SignalP"/>
    </source>
</evidence>
<accession>A0ABW5ZEI3</accession>
<dbReference type="InterPro" id="IPR051465">
    <property type="entry name" value="Cell_Envelope_Struct_Comp"/>
</dbReference>
<feature type="domain" description="SLH" evidence="2">
    <location>
        <begin position="18"/>
        <end position="78"/>
    </location>
</feature>
<dbReference type="PROSITE" id="PS51272">
    <property type="entry name" value="SLH"/>
    <property type="match status" value="3"/>
</dbReference>
<evidence type="ECO:0000259" key="2">
    <source>
        <dbReference type="PROSITE" id="PS51272"/>
    </source>
</evidence>
<dbReference type="PANTHER" id="PTHR43308:SF5">
    <property type="entry name" value="S-LAYER PROTEIN _ PEPTIDOGLYCAN ENDO-BETA-N-ACETYLGLUCOSAMINIDASE"/>
    <property type="match status" value="1"/>
</dbReference>
<dbReference type="PANTHER" id="PTHR43308">
    <property type="entry name" value="OUTER MEMBRANE PROTEIN ALPHA-RELATED"/>
    <property type="match status" value="1"/>
</dbReference>
<keyword evidence="4" id="KW-1185">Reference proteome</keyword>